<keyword evidence="3" id="KW-1185">Reference proteome</keyword>
<proteinExistence type="predicted"/>
<evidence type="ECO:0000313" key="3">
    <source>
        <dbReference type="Proteomes" id="UP000286974"/>
    </source>
</evidence>
<dbReference type="Proteomes" id="UP000286974">
    <property type="component" value="Unassembled WGS sequence"/>
</dbReference>
<keyword evidence="1" id="KW-0472">Membrane</keyword>
<feature type="transmembrane region" description="Helical" evidence="1">
    <location>
        <begin position="57"/>
        <end position="77"/>
    </location>
</feature>
<evidence type="ECO:0000256" key="1">
    <source>
        <dbReference type="SAM" id="Phobius"/>
    </source>
</evidence>
<dbReference type="Pfam" id="PF03596">
    <property type="entry name" value="Cad"/>
    <property type="match status" value="1"/>
</dbReference>
<feature type="transmembrane region" description="Helical" evidence="1">
    <location>
        <begin position="12"/>
        <end position="37"/>
    </location>
</feature>
<evidence type="ECO:0000313" key="2">
    <source>
        <dbReference type="EMBL" id="GAY72416.1"/>
    </source>
</evidence>
<keyword evidence="1" id="KW-1133">Transmembrane helix</keyword>
<dbReference type="InterPro" id="IPR004676">
    <property type="entry name" value="Cd-R_transporter"/>
</dbReference>
<accession>A0A401FJF0</accession>
<comment type="caution">
    <text evidence="2">The sequence shown here is derived from an EMBL/GenBank/DDBJ whole genome shotgun (WGS) entry which is preliminary data.</text>
</comment>
<dbReference type="EMBL" id="BEXA01000001">
    <property type="protein sequence ID" value="GAY72416.1"/>
    <property type="molecule type" value="Genomic_DNA"/>
</dbReference>
<protein>
    <submittedName>
        <fullName evidence="2">Cadmium resistance protein</fullName>
    </submittedName>
</protein>
<gene>
    <name evidence="2" type="ORF">NBRC111893_562</name>
</gene>
<sequence>MAMYIPFFANTNSAYVPAILVLFLVVLSIIIFAAYYLTLLPPVHVFFEKFGDIATSIIYIALGLYVLIDAGTISHLISLI</sequence>
<organism evidence="2 3">
    <name type="scientific">Lentilactobacillus kosonis</name>
    <dbReference type="NCBI Taxonomy" id="2810561"/>
    <lineage>
        <taxon>Bacteria</taxon>
        <taxon>Bacillati</taxon>
        <taxon>Bacillota</taxon>
        <taxon>Bacilli</taxon>
        <taxon>Lactobacillales</taxon>
        <taxon>Lactobacillaceae</taxon>
        <taxon>Lentilactobacillus</taxon>
    </lineage>
</organism>
<dbReference type="AlphaFoldDB" id="A0A401FJF0"/>
<keyword evidence="1" id="KW-0812">Transmembrane</keyword>
<reference evidence="2 3" key="1">
    <citation type="submission" date="2017-11" db="EMBL/GenBank/DDBJ databases">
        <title>Draft Genome Sequence of Lactobacillus curieae NBRC 111893 isolated from Koso, a Japanese sugar-Vegetable Fermented Beverage.</title>
        <authorList>
            <person name="Chiou T.Y."/>
            <person name="Oshima K."/>
            <person name="Suda W."/>
            <person name="Hattori M."/>
            <person name="Takahashi T."/>
        </authorList>
    </citation>
    <scope>NUCLEOTIDE SEQUENCE [LARGE SCALE GENOMIC DNA]</scope>
    <source>
        <strain evidence="2 3">NBRC111893</strain>
    </source>
</reference>
<name>A0A401FJF0_9LACO</name>